<sequence>MQSKRSIFFFMVVMHLLFGFLIADMVLNTTFEIGFPAKEDENIELVAIFCIQAILRVFTVLCFFTLLWQTFLLRIGLLSYAFQKFKLVFFVSIVSLVVLLVVRIPRLVVSIAYYVVYLRAAFRLGRPYFYKAELWTEGGP</sequence>
<accession>A0A0G4FL12</accession>
<organism evidence="2">
    <name type="scientific">Chromera velia CCMP2878</name>
    <dbReference type="NCBI Taxonomy" id="1169474"/>
    <lineage>
        <taxon>Eukaryota</taxon>
        <taxon>Sar</taxon>
        <taxon>Alveolata</taxon>
        <taxon>Colpodellida</taxon>
        <taxon>Chromeraceae</taxon>
        <taxon>Chromera</taxon>
    </lineage>
</organism>
<feature type="transmembrane region" description="Helical" evidence="1">
    <location>
        <begin position="87"/>
        <end position="116"/>
    </location>
</feature>
<dbReference type="AlphaFoldDB" id="A0A0G4FL12"/>
<keyword evidence="1" id="KW-0472">Membrane</keyword>
<evidence type="ECO:0000256" key="1">
    <source>
        <dbReference type="SAM" id="Phobius"/>
    </source>
</evidence>
<keyword evidence="1" id="KW-0812">Transmembrane</keyword>
<feature type="transmembrane region" description="Helical" evidence="1">
    <location>
        <begin position="7"/>
        <end position="26"/>
    </location>
</feature>
<proteinExistence type="predicted"/>
<feature type="transmembrane region" description="Helical" evidence="1">
    <location>
        <begin position="46"/>
        <end position="67"/>
    </location>
</feature>
<keyword evidence="1" id="KW-1133">Transmembrane helix</keyword>
<dbReference type="EMBL" id="CDMZ01000448">
    <property type="protein sequence ID" value="CEM14587.1"/>
    <property type="molecule type" value="Genomic_DNA"/>
</dbReference>
<reference evidence="2" key="1">
    <citation type="submission" date="2014-11" db="EMBL/GenBank/DDBJ databases">
        <authorList>
            <person name="Otto D Thomas"/>
            <person name="Naeem Raeece"/>
        </authorList>
    </citation>
    <scope>NUCLEOTIDE SEQUENCE</scope>
</reference>
<evidence type="ECO:0000313" key="2">
    <source>
        <dbReference type="EMBL" id="CEM14587.1"/>
    </source>
</evidence>
<name>A0A0G4FL12_9ALVE</name>
<protein>
    <recommendedName>
        <fullName evidence="3">Transmembrane protein 138</fullName>
    </recommendedName>
</protein>
<dbReference type="VEuPathDB" id="CryptoDB:Cvel_17535"/>
<gene>
    <name evidence="2" type="ORF">Cvel_17535</name>
</gene>
<evidence type="ECO:0008006" key="3">
    <source>
        <dbReference type="Google" id="ProtNLM"/>
    </source>
</evidence>